<dbReference type="AlphaFoldDB" id="A0AAQ3NUJ7"/>
<evidence type="ECO:0000256" key="1">
    <source>
        <dbReference type="SAM" id="MobiDB-lite"/>
    </source>
</evidence>
<protein>
    <submittedName>
        <fullName evidence="2">Uncharacterized protein</fullName>
    </submittedName>
</protein>
<proteinExistence type="predicted"/>
<feature type="compositionally biased region" description="Basic residues" evidence="1">
    <location>
        <begin position="79"/>
        <end position="95"/>
    </location>
</feature>
<evidence type="ECO:0000313" key="2">
    <source>
        <dbReference type="EMBL" id="WVZ16130.1"/>
    </source>
</evidence>
<accession>A0AAQ3NUJ7</accession>
<dbReference type="EMBL" id="CP144698">
    <property type="protein sequence ID" value="WVZ16130.1"/>
    <property type="molecule type" value="Genomic_DNA"/>
</dbReference>
<organism evidence="2 3">
    <name type="scientific">Vigna mungo</name>
    <name type="common">Black gram</name>
    <name type="synonym">Phaseolus mungo</name>
    <dbReference type="NCBI Taxonomy" id="3915"/>
    <lineage>
        <taxon>Eukaryota</taxon>
        <taxon>Viridiplantae</taxon>
        <taxon>Streptophyta</taxon>
        <taxon>Embryophyta</taxon>
        <taxon>Tracheophyta</taxon>
        <taxon>Spermatophyta</taxon>
        <taxon>Magnoliopsida</taxon>
        <taxon>eudicotyledons</taxon>
        <taxon>Gunneridae</taxon>
        <taxon>Pentapetalae</taxon>
        <taxon>rosids</taxon>
        <taxon>fabids</taxon>
        <taxon>Fabales</taxon>
        <taxon>Fabaceae</taxon>
        <taxon>Papilionoideae</taxon>
        <taxon>50 kb inversion clade</taxon>
        <taxon>NPAAA clade</taxon>
        <taxon>indigoferoid/millettioid clade</taxon>
        <taxon>Phaseoleae</taxon>
        <taxon>Vigna</taxon>
    </lineage>
</organism>
<reference evidence="2 3" key="1">
    <citation type="journal article" date="2023" name="Life. Sci Alliance">
        <title>Evolutionary insights into 3D genome organization and epigenetic landscape of Vigna mungo.</title>
        <authorList>
            <person name="Junaid A."/>
            <person name="Singh B."/>
            <person name="Bhatia S."/>
        </authorList>
    </citation>
    <scope>NUCLEOTIDE SEQUENCE [LARGE SCALE GENOMIC DNA]</scope>
    <source>
        <strain evidence="2">Urdbean</strain>
    </source>
</reference>
<feature type="compositionally biased region" description="Basic and acidic residues" evidence="1">
    <location>
        <begin position="1"/>
        <end position="10"/>
    </location>
</feature>
<keyword evidence="3" id="KW-1185">Reference proteome</keyword>
<evidence type="ECO:0000313" key="3">
    <source>
        <dbReference type="Proteomes" id="UP001374535"/>
    </source>
</evidence>
<gene>
    <name evidence="2" type="ORF">V8G54_009112</name>
</gene>
<name>A0AAQ3NUJ7_VIGMU</name>
<dbReference type="Proteomes" id="UP001374535">
    <property type="component" value="Chromosome 3"/>
</dbReference>
<sequence length="117" mass="13548">MIPYEGEIHRQPLAPTKARSCLSRASQSVAKPQIETLNREMTLPPASRTGTVTPAAPPYVKLRLNLKRKKGEENLKTNLKQKRRRRRRRRRRTTHRQREPPRMSPDRAISTPLSPPP</sequence>
<feature type="region of interest" description="Disordered" evidence="1">
    <location>
        <begin position="1"/>
        <end position="33"/>
    </location>
</feature>
<feature type="compositionally biased region" description="Basic and acidic residues" evidence="1">
    <location>
        <begin position="96"/>
        <end position="105"/>
    </location>
</feature>
<feature type="region of interest" description="Disordered" evidence="1">
    <location>
        <begin position="64"/>
        <end position="117"/>
    </location>
</feature>